<feature type="domain" description="VWFA" evidence="11">
    <location>
        <begin position="463"/>
        <end position="638"/>
    </location>
</feature>
<evidence type="ECO:0008006" key="14">
    <source>
        <dbReference type="Google" id="ProtNLM"/>
    </source>
</evidence>
<dbReference type="OrthoDB" id="6022609at2759"/>
<dbReference type="FunFam" id="2.10.25.10:FF:000041">
    <property type="entry name" value="matrilin-2 isoform X1"/>
    <property type="match status" value="4"/>
</dbReference>
<dbReference type="GO" id="GO:0005576">
    <property type="term" value="C:extracellular region"/>
    <property type="evidence" value="ECO:0007669"/>
    <property type="project" value="UniProtKB-SubCell"/>
</dbReference>
<dbReference type="InterPro" id="IPR000742">
    <property type="entry name" value="EGF"/>
</dbReference>
<keyword evidence="2" id="KW-0964">Secreted</keyword>
<comment type="subcellular location">
    <subcellularLocation>
        <location evidence="1">Secreted</location>
    </subcellularLocation>
</comment>
<dbReference type="CDD" id="cd00054">
    <property type="entry name" value="EGF_CA"/>
    <property type="match status" value="3"/>
</dbReference>
<evidence type="ECO:0000313" key="13">
    <source>
        <dbReference type="Proteomes" id="UP000287033"/>
    </source>
</evidence>
<proteinExistence type="predicted"/>
<dbReference type="AlphaFoldDB" id="A0A401SXJ6"/>
<keyword evidence="3 9" id="KW-0245">EGF-like domain</keyword>
<dbReference type="InterPro" id="IPR050525">
    <property type="entry name" value="ECM_Assembly_Org"/>
</dbReference>
<feature type="domain" description="EGF-like" evidence="10">
    <location>
        <begin position="333"/>
        <end position="373"/>
    </location>
</feature>
<evidence type="ECO:0000256" key="8">
    <source>
        <dbReference type="ARBA" id="ARBA00023180"/>
    </source>
</evidence>
<dbReference type="PANTHER" id="PTHR24020:SF14">
    <property type="entry name" value="MATRILIN-4"/>
    <property type="match status" value="1"/>
</dbReference>
<dbReference type="SMART" id="SM00179">
    <property type="entry name" value="EGF_CA"/>
    <property type="match status" value="6"/>
</dbReference>
<dbReference type="SUPFAM" id="SSF57184">
    <property type="entry name" value="Growth factor receptor domain"/>
    <property type="match status" value="2"/>
</dbReference>
<evidence type="ECO:0000259" key="11">
    <source>
        <dbReference type="PROSITE" id="PS50234"/>
    </source>
</evidence>
<dbReference type="GO" id="GO:0005509">
    <property type="term" value="F:calcium ion binding"/>
    <property type="evidence" value="ECO:0007669"/>
    <property type="project" value="InterPro"/>
</dbReference>
<protein>
    <recommendedName>
        <fullName evidence="14">Matrilin-4</fullName>
    </recommendedName>
</protein>
<evidence type="ECO:0000256" key="2">
    <source>
        <dbReference type="ARBA" id="ARBA00022525"/>
    </source>
</evidence>
<dbReference type="PANTHER" id="PTHR24020">
    <property type="entry name" value="COLLAGEN ALPHA"/>
    <property type="match status" value="1"/>
</dbReference>
<dbReference type="SMART" id="SM00327">
    <property type="entry name" value="VWA"/>
    <property type="match status" value="2"/>
</dbReference>
<keyword evidence="13" id="KW-1185">Reference proteome</keyword>
<dbReference type="PROSITE" id="PS50026">
    <property type="entry name" value="EGF_3"/>
    <property type="match status" value="1"/>
</dbReference>
<dbReference type="SUPFAM" id="SSF53300">
    <property type="entry name" value="vWA-like"/>
    <property type="match status" value="2"/>
</dbReference>
<dbReference type="SUPFAM" id="SSF58002">
    <property type="entry name" value="Chicken cartilage matrix protein"/>
    <property type="match status" value="1"/>
</dbReference>
<dbReference type="Proteomes" id="UP000287033">
    <property type="component" value="Unassembled WGS sequence"/>
</dbReference>
<evidence type="ECO:0000313" key="12">
    <source>
        <dbReference type="EMBL" id="GCC35113.1"/>
    </source>
</evidence>
<evidence type="ECO:0000256" key="6">
    <source>
        <dbReference type="ARBA" id="ARBA00023054"/>
    </source>
</evidence>
<dbReference type="InterPro" id="IPR036465">
    <property type="entry name" value="vWFA_dom_sf"/>
</dbReference>
<keyword evidence="6" id="KW-0175">Coiled coil</keyword>
<keyword evidence="8" id="KW-0325">Glycoprotein</keyword>
<dbReference type="EMBL" id="BEZZ01000666">
    <property type="protein sequence ID" value="GCC35113.1"/>
    <property type="molecule type" value="Genomic_DNA"/>
</dbReference>
<dbReference type="PRINTS" id="PR00453">
    <property type="entry name" value="VWFADOMAIN"/>
</dbReference>
<evidence type="ECO:0000256" key="7">
    <source>
        <dbReference type="ARBA" id="ARBA00023157"/>
    </source>
</evidence>
<sequence>MDGIQAAKRRQIKIRDRKEGKKCTTGPMDLLFIIDSSRSVRPFEFELMRNFVIDMINFLNVGPAAGRVALIQYSSQIQNVFSFKTFQKKADMIKSVKEVIPLAQGTMTGLAIQYAMNVAFTEEQGARPLAQKIPRVAIIITDGMPQDRVTEVAAEARESGIEIYAVGVQRAEISSLRAMASLPHEEHVFLVENFDLIDQFAKTFKDKLCSQDLCASESHGCEHICVTTPESFHCACREGYVLNPDKKTCTAIDLCSHGDHDCEQICISSPGSYKCSCREGFRLNPDKKTCSAVNLCALGAHGCEHICVSTPGSYRCRCRSGYTLNQDKKTCSAVDLCALGDHGCEHICVSTPGSYKCRCQPGYTLNQDKKTCSMVNYCSFGNHSCQHECVSILNGYYCTCRDGFELHDDGKTCKVVDMCNTVEHGCEFKCVSTPGSYFCICPPGRQLNEDGKTCNRCSKANIDLAFVIDGSKSVRPENFELVKKFVNNIVDALDISSQGTRVALVQYSSQVRTEIPLGTHTTTAALKKAVNNVVYMEKGTMTGLALKHMVENVFTEAGGARPGSQSQPRVGVVFTDGRSQDSISEWAKKAKDAGITMYAVGVGKAVEDELREIASEPVDQHFFYASDFSIIDQIAENLKVNICEEEVTGQETIKDPCACETLVAFQQDTLSLLEEFSQKLAQMTGRLDDLENRLPKAVK</sequence>
<dbReference type="FunFam" id="3.40.50.410:FF:000004">
    <property type="entry name" value="collagen alpha-6(VI) chain"/>
    <property type="match status" value="2"/>
</dbReference>
<dbReference type="PROSITE" id="PS50234">
    <property type="entry name" value="VWFA"/>
    <property type="match status" value="2"/>
</dbReference>
<dbReference type="FunFam" id="2.10.25.10:FF:000871">
    <property type="entry name" value="Matrilin 3"/>
    <property type="match status" value="1"/>
</dbReference>
<dbReference type="Pfam" id="PF10393">
    <property type="entry name" value="Matrilin_ccoil"/>
    <property type="match status" value="1"/>
</dbReference>
<evidence type="ECO:0000256" key="9">
    <source>
        <dbReference type="PROSITE-ProRule" id="PRU00076"/>
    </source>
</evidence>
<comment type="caution">
    <text evidence="12">The sequence shown here is derived from an EMBL/GenBank/DDBJ whole genome shotgun (WGS) entry which is preliminary data.</text>
</comment>
<dbReference type="PROSITE" id="PS01186">
    <property type="entry name" value="EGF_2"/>
    <property type="match status" value="5"/>
</dbReference>
<name>A0A401SXJ6_CHIPU</name>
<dbReference type="Pfam" id="PF00092">
    <property type="entry name" value="VWA"/>
    <property type="match status" value="2"/>
</dbReference>
<dbReference type="OMA" id="RSCSMID"/>
<reference evidence="12 13" key="1">
    <citation type="journal article" date="2018" name="Nat. Ecol. Evol.">
        <title>Shark genomes provide insights into elasmobranch evolution and the origin of vertebrates.</title>
        <authorList>
            <person name="Hara Y"/>
            <person name="Yamaguchi K"/>
            <person name="Onimaru K"/>
            <person name="Kadota M"/>
            <person name="Koyanagi M"/>
            <person name="Keeley SD"/>
            <person name="Tatsumi K"/>
            <person name="Tanaka K"/>
            <person name="Motone F"/>
            <person name="Kageyama Y"/>
            <person name="Nozu R"/>
            <person name="Adachi N"/>
            <person name="Nishimura O"/>
            <person name="Nakagawa R"/>
            <person name="Tanegashima C"/>
            <person name="Kiyatake I"/>
            <person name="Matsumoto R"/>
            <person name="Murakumo K"/>
            <person name="Nishida K"/>
            <person name="Terakita A"/>
            <person name="Kuratani S"/>
            <person name="Sato K"/>
            <person name="Hyodo S Kuraku.S."/>
        </authorList>
    </citation>
    <scope>NUCLEOTIDE SEQUENCE [LARGE SCALE GENOMIC DNA]</scope>
</reference>
<dbReference type="SMART" id="SM00181">
    <property type="entry name" value="EGF"/>
    <property type="match status" value="6"/>
</dbReference>
<evidence type="ECO:0000256" key="1">
    <source>
        <dbReference type="ARBA" id="ARBA00004613"/>
    </source>
</evidence>
<dbReference type="InterPro" id="IPR002035">
    <property type="entry name" value="VWF_A"/>
</dbReference>
<keyword evidence="5" id="KW-0677">Repeat</keyword>
<evidence type="ECO:0000256" key="4">
    <source>
        <dbReference type="ARBA" id="ARBA00022729"/>
    </source>
</evidence>
<evidence type="ECO:0000256" key="3">
    <source>
        <dbReference type="ARBA" id="ARBA00022536"/>
    </source>
</evidence>
<evidence type="ECO:0000259" key="10">
    <source>
        <dbReference type="PROSITE" id="PS50026"/>
    </source>
</evidence>
<dbReference type="Gene3D" id="1.20.5.30">
    <property type="match status" value="1"/>
</dbReference>
<dbReference type="SMART" id="SM01279">
    <property type="entry name" value="Matrilin_ccoil"/>
    <property type="match status" value="1"/>
</dbReference>
<organism evidence="12 13">
    <name type="scientific">Chiloscyllium punctatum</name>
    <name type="common">Brownbanded bambooshark</name>
    <name type="synonym">Hemiscyllium punctatum</name>
    <dbReference type="NCBI Taxonomy" id="137246"/>
    <lineage>
        <taxon>Eukaryota</taxon>
        <taxon>Metazoa</taxon>
        <taxon>Chordata</taxon>
        <taxon>Craniata</taxon>
        <taxon>Vertebrata</taxon>
        <taxon>Chondrichthyes</taxon>
        <taxon>Elasmobranchii</taxon>
        <taxon>Galeomorphii</taxon>
        <taxon>Galeoidea</taxon>
        <taxon>Orectolobiformes</taxon>
        <taxon>Hemiscylliidae</taxon>
        <taxon>Chiloscyllium</taxon>
    </lineage>
</organism>
<dbReference type="InterPro" id="IPR001881">
    <property type="entry name" value="EGF-like_Ca-bd_dom"/>
</dbReference>
<dbReference type="Gene3D" id="3.40.50.410">
    <property type="entry name" value="von Willebrand factor, type A domain"/>
    <property type="match status" value="2"/>
</dbReference>
<evidence type="ECO:0000256" key="5">
    <source>
        <dbReference type="ARBA" id="ARBA00022737"/>
    </source>
</evidence>
<dbReference type="InterPro" id="IPR009030">
    <property type="entry name" value="Growth_fac_rcpt_cys_sf"/>
</dbReference>
<dbReference type="InterPro" id="IPR026823">
    <property type="entry name" value="cEGF"/>
</dbReference>
<accession>A0A401SXJ6</accession>
<gene>
    <name evidence="12" type="ORF">chiPu_0013594</name>
</gene>
<dbReference type="Pfam" id="PF14670">
    <property type="entry name" value="FXa_inhibition"/>
    <property type="match status" value="5"/>
</dbReference>
<dbReference type="InterPro" id="IPR036337">
    <property type="entry name" value="Matrilin_CC_sf"/>
</dbReference>
<feature type="domain" description="VWFA" evidence="11">
    <location>
        <begin position="29"/>
        <end position="208"/>
    </location>
</feature>
<comment type="caution">
    <text evidence="9">Lacks conserved residue(s) required for the propagation of feature annotation.</text>
</comment>
<dbReference type="InterPro" id="IPR019466">
    <property type="entry name" value="Matrilin_CC_trimer"/>
</dbReference>
<dbReference type="Pfam" id="PF12662">
    <property type="entry name" value="cEGF"/>
    <property type="match status" value="1"/>
</dbReference>
<dbReference type="Gene3D" id="2.10.25.10">
    <property type="entry name" value="Laminin"/>
    <property type="match status" value="6"/>
</dbReference>
<dbReference type="STRING" id="137246.A0A401SXJ6"/>
<keyword evidence="7" id="KW-1015">Disulfide bond</keyword>
<keyword evidence="4" id="KW-0732">Signal</keyword>